<dbReference type="OrthoDB" id="9782449at2"/>
<organism evidence="2 3">
    <name type="scientific">Pseudoalteromonas phenolica</name>
    <dbReference type="NCBI Taxonomy" id="161398"/>
    <lineage>
        <taxon>Bacteria</taxon>
        <taxon>Pseudomonadati</taxon>
        <taxon>Pseudomonadota</taxon>
        <taxon>Gammaproteobacteria</taxon>
        <taxon>Alteromonadales</taxon>
        <taxon>Pseudoalteromonadaceae</taxon>
        <taxon>Pseudoalteromonas</taxon>
    </lineage>
</organism>
<dbReference type="AlphaFoldDB" id="A0A5S3YTQ4"/>
<proteinExistence type="predicted"/>
<accession>A0A5S3YTQ4</accession>
<evidence type="ECO:0000313" key="3">
    <source>
        <dbReference type="Proteomes" id="UP000307362"/>
    </source>
</evidence>
<reference evidence="3" key="2">
    <citation type="submission" date="2019-06" db="EMBL/GenBank/DDBJ databases">
        <title>Co-occurence of chitin degradation, pigmentation and bioactivity in marine Pseudoalteromonas.</title>
        <authorList>
            <person name="Sonnenschein E.C."/>
            <person name="Bech P.K."/>
        </authorList>
    </citation>
    <scope>NUCLEOTIDE SEQUENCE [LARGE SCALE GENOMIC DNA]</scope>
    <source>
        <strain evidence="3">S1189</strain>
    </source>
</reference>
<gene>
    <name evidence="2" type="ORF">CWB73_12305</name>
</gene>
<evidence type="ECO:0000313" key="2">
    <source>
        <dbReference type="EMBL" id="TMP79977.1"/>
    </source>
</evidence>
<comment type="caution">
    <text evidence="2">The sequence shown here is derived from an EMBL/GenBank/DDBJ whole genome shotgun (WGS) entry which is preliminary data.</text>
</comment>
<dbReference type="InterPro" id="IPR010566">
    <property type="entry name" value="Haemolys_ca-bd"/>
</dbReference>
<dbReference type="EMBL" id="PNCM01000024">
    <property type="protein sequence ID" value="TMP79977.1"/>
    <property type="molecule type" value="Genomic_DNA"/>
</dbReference>
<feature type="non-terminal residue" evidence="2">
    <location>
        <position position="1"/>
    </location>
</feature>
<protein>
    <recommendedName>
        <fullName evidence="1">Haemolysin-type calcium binding-related domain-containing protein</fullName>
    </recommendedName>
</protein>
<name>A0A5S3YTQ4_9GAMM</name>
<sequence>RSGQDLQVALKSTGETLTIDRYFSSSVNRVELVKLDDGSIIDLDHIVNTLEANDEKNRELLVEENYGLAEWQVSELHYELLIQSMITTEAEAMSNDSSQYLGDYLNKMSIHIE</sequence>
<evidence type="ECO:0000259" key="1">
    <source>
        <dbReference type="Pfam" id="PF06594"/>
    </source>
</evidence>
<dbReference type="RefSeq" id="WP_138567850.1">
    <property type="nucleotide sequence ID" value="NZ_PNCM01000024.1"/>
</dbReference>
<reference evidence="2 3" key="1">
    <citation type="submission" date="2017-12" db="EMBL/GenBank/DDBJ databases">
        <authorList>
            <person name="Paulsen S."/>
            <person name="Gram L.K."/>
        </authorList>
    </citation>
    <scope>NUCLEOTIDE SEQUENCE [LARGE SCALE GENOMIC DNA]</scope>
    <source>
        <strain evidence="2 3">S1189</strain>
    </source>
</reference>
<dbReference type="Proteomes" id="UP000307362">
    <property type="component" value="Unassembled WGS sequence"/>
</dbReference>
<feature type="domain" description="Haemolysin-type calcium binding-related" evidence="1">
    <location>
        <begin position="5"/>
        <end position="44"/>
    </location>
</feature>
<dbReference type="Pfam" id="PF06594">
    <property type="entry name" value="HCBP_related"/>
    <property type="match status" value="1"/>
</dbReference>